<dbReference type="EMBL" id="JAERRJ010000025">
    <property type="protein sequence ID" value="MBL1080153.1"/>
    <property type="molecule type" value="Genomic_DNA"/>
</dbReference>
<dbReference type="Proteomes" id="UP000602198">
    <property type="component" value="Unassembled WGS sequence"/>
</dbReference>
<gene>
    <name evidence="3" type="ORF">JK358_37740</name>
</gene>
<name>A0ABS1MLE0_9NOCA</name>
<keyword evidence="2" id="KW-1133">Transmembrane helix</keyword>
<keyword evidence="4" id="KW-1185">Reference proteome</keyword>
<feature type="transmembrane region" description="Helical" evidence="2">
    <location>
        <begin position="143"/>
        <end position="162"/>
    </location>
</feature>
<evidence type="ECO:0000256" key="2">
    <source>
        <dbReference type="SAM" id="Phobius"/>
    </source>
</evidence>
<evidence type="ECO:0000256" key="1">
    <source>
        <dbReference type="SAM" id="MobiDB-lite"/>
    </source>
</evidence>
<feature type="region of interest" description="Disordered" evidence="1">
    <location>
        <begin position="165"/>
        <end position="184"/>
    </location>
</feature>
<feature type="region of interest" description="Disordered" evidence="1">
    <location>
        <begin position="105"/>
        <end position="138"/>
    </location>
</feature>
<proteinExistence type="predicted"/>
<organism evidence="3 4">
    <name type="scientific">Nocardia acididurans</name>
    <dbReference type="NCBI Taxonomy" id="2802282"/>
    <lineage>
        <taxon>Bacteria</taxon>
        <taxon>Bacillati</taxon>
        <taxon>Actinomycetota</taxon>
        <taxon>Actinomycetes</taxon>
        <taxon>Mycobacteriales</taxon>
        <taxon>Nocardiaceae</taxon>
        <taxon>Nocardia</taxon>
    </lineage>
</organism>
<reference evidence="3 4" key="1">
    <citation type="submission" date="2021-01" db="EMBL/GenBank/DDBJ databases">
        <title>WGS of actinomycetes isolated from Thailand.</title>
        <authorList>
            <person name="Thawai C."/>
        </authorList>
    </citation>
    <scope>NUCLEOTIDE SEQUENCE [LARGE SCALE GENOMIC DNA]</scope>
    <source>
        <strain evidence="3 4">LPG 2</strain>
    </source>
</reference>
<evidence type="ECO:0000313" key="3">
    <source>
        <dbReference type="EMBL" id="MBL1080153.1"/>
    </source>
</evidence>
<sequence length="384" mass="41688">MADPLDELRVLKTQLRELRWTTQVDSLEVIARESAKGPGARGGVSKATIGNITNPDNSTMPRWETFEIFIDTCLRLIERAGAEPPSDGGDRRVWRQRYLQIRDALGDSGDNDESATPVATEPNPAAEGGDPAQRPGRPTHRRVWLTAAAALVIVVAVVLWQVTRDESGSGAPQPESGSSFCSNRGGRVVFEDTFTDVSSGWPHRSGQAEYASGAYRLTAVSGTHVYGARAPVPALPSSCVEALVRMESGLGGIGLWCRGESADTDPRYSLGVDSSGLWGISIEQPVDPRLVVLAAQDELPGRNIEDKKLLDERIWIGGSCRDQPEGVELIVSVDGHHLRYFDMVPRLPVGNVGVLAWSWLVDPGASSTFLIEEIRVWELPTTPF</sequence>
<feature type="region of interest" description="Disordered" evidence="1">
    <location>
        <begin position="36"/>
        <end position="56"/>
    </location>
</feature>
<accession>A0ABS1MLE0</accession>
<keyword evidence="2" id="KW-0472">Membrane</keyword>
<protein>
    <submittedName>
        <fullName evidence="3">Uncharacterized protein</fullName>
    </submittedName>
</protein>
<keyword evidence="2" id="KW-0812">Transmembrane</keyword>
<comment type="caution">
    <text evidence="3">The sequence shown here is derived from an EMBL/GenBank/DDBJ whole genome shotgun (WGS) entry which is preliminary data.</text>
</comment>
<evidence type="ECO:0000313" key="4">
    <source>
        <dbReference type="Proteomes" id="UP000602198"/>
    </source>
</evidence>
<dbReference type="RefSeq" id="WP_201958394.1">
    <property type="nucleotide sequence ID" value="NZ_JAERRJ010000025.1"/>
</dbReference>